<dbReference type="EMBL" id="BOML01000006">
    <property type="protein sequence ID" value="GID99248.1"/>
    <property type="molecule type" value="Genomic_DNA"/>
</dbReference>
<reference evidence="2 3" key="1">
    <citation type="submission" date="2021-01" db="EMBL/GenBank/DDBJ databases">
        <title>Whole genome shotgun sequence of Actinoplanes durhamensis NBRC 14914.</title>
        <authorList>
            <person name="Komaki H."/>
            <person name="Tamura T."/>
        </authorList>
    </citation>
    <scope>NUCLEOTIDE SEQUENCE [LARGE SCALE GENOMIC DNA]</scope>
    <source>
        <strain evidence="2 3">NBRC 14914</strain>
    </source>
</reference>
<dbReference type="RefSeq" id="WP_239132099.1">
    <property type="nucleotide sequence ID" value="NZ_BAAATX010000004.1"/>
</dbReference>
<evidence type="ECO:0000313" key="3">
    <source>
        <dbReference type="Proteomes" id="UP000637628"/>
    </source>
</evidence>
<gene>
    <name evidence="2" type="ORF">Adu01nite_05990</name>
</gene>
<evidence type="ECO:0000256" key="1">
    <source>
        <dbReference type="SAM" id="Phobius"/>
    </source>
</evidence>
<feature type="transmembrane region" description="Helical" evidence="1">
    <location>
        <begin position="19"/>
        <end position="37"/>
    </location>
</feature>
<name>A0ABQ3YPF9_9ACTN</name>
<keyword evidence="1" id="KW-0812">Transmembrane</keyword>
<keyword evidence="3" id="KW-1185">Reference proteome</keyword>
<accession>A0ABQ3YPF9</accession>
<protein>
    <recommendedName>
        <fullName evidence="4">Integral membrane protein</fullName>
    </recommendedName>
</protein>
<keyword evidence="1" id="KW-0472">Membrane</keyword>
<evidence type="ECO:0008006" key="4">
    <source>
        <dbReference type="Google" id="ProtNLM"/>
    </source>
</evidence>
<evidence type="ECO:0000313" key="2">
    <source>
        <dbReference type="EMBL" id="GID99248.1"/>
    </source>
</evidence>
<organism evidence="2 3">
    <name type="scientific">Paractinoplanes durhamensis</name>
    <dbReference type="NCBI Taxonomy" id="113563"/>
    <lineage>
        <taxon>Bacteria</taxon>
        <taxon>Bacillati</taxon>
        <taxon>Actinomycetota</taxon>
        <taxon>Actinomycetes</taxon>
        <taxon>Micromonosporales</taxon>
        <taxon>Micromonosporaceae</taxon>
        <taxon>Paractinoplanes</taxon>
    </lineage>
</organism>
<feature type="transmembrane region" description="Helical" evidence="1">
    <location>
        <begin position="103"/>
        <end position="121"/>
    </location>
</feature>
<keyword evidence="1" id="KW-1133">Transmembrane helix</keyword>
<sequence>MTGENQVVDNPPTLMWASFLLYLECAGLTGLTLYLIYRDVTAESLQVGVAISLTVMTALAAAVVFLLGRSLARRAKGARGPAIVVQLFVIAAGGFLVQVNPLWLGVVLMVLGALTGVLIVLPPSTRALGVD</sequence>
<comment type="caution">
    <text evidence="2">The sequence shown here is derived from an EMBL/GenBank/DDBJ whole genome shotgun (WGS) entry which is preliminary data.</text>
</comment>
<feature type="transmembrane region" description="Helical" evidence="1">
    <location>
        <begin position="49"/>
        <end position="68"/>
    </location>
</feature>
<dbReference type="Proteomes" id="UP000637628">
    <property type="component" value="Unassembled WGS sequence"/>
</dbReference>
<proteinExistence type="predicted"/>
<feature type="transmembrane region" description="Helical" evidence="1">
    <location>
        <begin position="80"/>
        <end position="97"/>
    </location>
</feature>